<accession>A0A1G8V2Y5</accession>
<protein>
    <submittedName>
        <fullName evidence="2">Acetyltransferase (GNAT) domain-containing protein</fullName>
    </submittedName>
</protein>
<dbReference type="EMBL" id="FNEK01000020">
    <property type="protein sequence ID" value="SDJ60224.1"/>
    <property type="molecule type" value="Genomic_DNA"/>
</dbReference>
<evidence type="ECO:0000313" key="2">
    <source>
        <dbReference type="EMBL" id="SDJ60224.1"/>
    </source>
</evidence>
<sequence length="332" mass="36261">MLVMEPRWIEISRPCLPEGVPVPMQQHPTYGAACATLGSSLRYFEMRNHAGRLLGAAQVLERPVPLLGRAALLSRGPVWAELVPPSVRRDGLLSLLKRLKQDHRIVAATPEPCEGADPLAGSGWLKAVTPCHLARLDLSADVAAMRARQHGKWRNRLVRAEGAGLEVCQTPMSENPGHWLLMKEADQACARRYRRLPPAFTAAWVQQGGKKSARLFTAQKDGEPVAAMLFLLHGTSATYHVGWSGPEGRRVGAHNLLLWGAQNWLAARGMRQLDLDLIDTRNTPGIARFKLGSGADVVALGATRLSAPGTRFFAPRSRKVESRASIGQEARP</sequence>
<dbReference type="GO" id="GO:0016740">
    <property type="term" value="F:transferase activity"/>
    <property type="evidence" value="ECO:0007669"/>
    <property type="project" value="UniProtKB-KW"/>
</dbReference>
<dbReference type="OrthoDB" id="341858at2"/>
<name>A0A1G8V2Y5_9RHOB</name>
<dbReference type="InterPro" id="IPR016181">
    <property type="entry name" value="Acyl_CoA_acyltransferase"/>
</dbReference>
<proteinExistence type="predicted"/>
<reference evidence="2 3" key="1">
    <citation type="submission" date="2016-10" db="EMBL/GenBank/DDBJ databases">
        <authorList>
            <person name="de Groot N.N."/>
        </authorList>
    </citation>
    <scope>NUCLEOTIDE SEQUENCE [LARGE SCALE GENOMIC DNA]</scope>
    <source>
        <strain evidence="2 3">DSM 25294</strain>
    </source>
</reference>
<dbReference type="InterPro" id="IPR038740">
    <property type="entry name" value="BioF2-like_GNAT_dom"/>
</dbReference>
<dbReference type="AlphaFoldDB" id="A0A1G8V2Y5"/>
<dbReference type="InterPro" id="IPR050644">
    <property type="entry name" value="PG_Glycine_Bridge_Synth"/>
</dbReference>
<dbReference type="PANTHER" id="PTHR36174">
    <property type="entry name" value="LIPID II:GLYCINE GLYCYLTRANSFERASE"/>
    <property type="match status" value="1"/>
</dbReference>
<dbReference type="Pfam" id="PF13480">
    <property type="entry name" value="Acetyltransf_6"/>
    <property type="match status" value="1"/>
</dbReference>
<gene>
    <name evidence="2" type="ORF">SAMN04488026_102059</name>
</gene>
<keyword evidence="3" id="KW-1185">Reference proteome</keyword>
<feature type="domain" description="BioF2-like acetyltransferase" evidence="1">
    <location>
        <begin position="195"/>
        <end position="275"/>
    </location>
</feature>
<organism evidence="2 3">
    <name type="scientific">Aliiruegeria lutimaris</name>
    <dbReference type="NCBI Taxonomy" id="571298"/>
    <lineage>
        <taxon>Bacteria</taxon>
        <taxon>Pseudomonadati</taxon>
        <taxon>Pseudomonadota</taxon>
        <taxon>Alphaproteobacteria</taxon>
        <taxon>Rhodobacterales</taxon>
        <taxon>Roseobacteraceae</taxon>
        <taxon>Aliiruegeria</taxon>
    </lineage>
</organism>
<dbReference type="SUPFAM" id="SSF55729">
    <property type="entry name" value="Acyl-CoA N-acyltransferases (Nat)"/>
    <property type="match status" value="1"/>
</dbReference>
<dbReference type="STRING" id="571298.SAMN04488026_102059"/>
<evidence type="ECO:0000259" key="1">
    <source>
        <dbReference type="Pfam" id="PF13480"/>
    </source>
</evidence>
<keyword evidence="2" id="KW-0808">Transferase</keyword>
<dbReference type="Proteomes" id="UP000199382">
    <property type="component" value="Unassembled WGS sequence"/>
</dbReference>
<evidence type="ECO:0000313" key="3">
    <source>
        <dbReference type="Proteomes" id="UP000199382"/>
    </source>
</evidence>
<dbReference type="Gene3D" id="3.40.630.30">
    <property type="match status" value="1"/>
</dbReference>
<dbReference type="PANTHER" id="PTHR36174:SF1">
    <property type="entry name" value="LIPID II:GLYCINE GLYCYLTRANSFERASE"/>
    <property type="match status" value="1"/>
</dbReference>